<dbReference type="GO" id="GO:0000049">
    <property type="term" value="F:tRNA binding"/>
    <property type="evidence" value="ECO:0007669"/>
    <property type="project" value="UniProtKB-UniRule"/>
</dbReference>
<evidence type="ECO:0000256" key="5">
    <source>
        <dbReference type="SAM" id="MobiDB-lite"/>
    </source>
</evidence>
<evidence type="ECO:0000256" key="4">
    <source>
        <dbReference type="HAMAP-Rule" id="MF_00508"/>
    </source>
</evidence>
<dbReference type="PROSITE" id="PS00361">
    <property type="entry name" value="RIBOSOMAL_S10"/>
    <property type="match status" value="1"/>
</dbReference>
<dbReference type="STRING" id="499555.BJL86_2408"/>
<dbReference type="GO" id="GO:0003735">
    <property type="term" value="F:structural constituent of ribosome"/>
    <property type="evidence" value="ECO:0007669"/>
    <property type="project" value="InterPro"/>
</dbReference>
<dbReference type="GO" id="GO:0006412">
    <property type="term" value="P:translation"/>
    <property type="evidence" value="ECO:0007669"/>
    <property type="project" value="UniProtKB-UniRule"/>
</dbReference>
<evidence type="ECO:0000313" key="7">
    <source>
        <dbReference type="EMBL" id="ANI93172.1"/>
    </source>
</evidence>
<dbReference type="KEGG" id="dtm:BJL86_2408"/>
<proteinExistence type="inferred from homology"/>
<evidence type="ECO:0000259" key="6">
    <source>
        <dbReference type="SMART" id="SM01403"/>
    </source>
</evidence>
<dbReference type="InterPro" id="IPR001848">
    <property type="entry name" value="Ribosomal_uS10"/>
</dbReference>
<dbReference type="InterPro" id="IPR036838">
    <property type="entry name" value="Ribosomal_uS10_dom_sf"/>
</dbReference>
<comment type="subunit">
    <text evidence="4">Part of the 30S ribosomal subunit.</text>
</comment>
<dbReference type="HAMAP" id="MF_00508">
    <property type="entry name" value="Ribosomal_uS10"/>
    <property type="match status" value="1"/>
</dbReference>
<keyword evidence="8" id="KW-1185">Reference proteome</keyword>
<dbReference type="InterPro" id="IPR027486">
    <property type="entry name" value="Ribosomal_uS10_dom"/>
</dbReference>
<dbReference type="FunFam" id="3.30.70.600:FF:000001">
    <property type="entry name" value="30S ribosomal protein S10"/>
    <property type="match status" value="1"/>
</dbReference>
<name>A0A173LQS4_9ACTN</name>
<accession>A0A173LQS4</accession>
<dbReference type="Gene3D" id="3.30.70.600">
    <property type="entry name" value="Ribosomal protein S10 domain"/>
    <property type="match status" value="1"/>
</dbReference>
<feature type="compositionally biased region" description="Polar residues" evidence="5">
    <location>
        <begin position="1"/>
        <end position="19"/>
    </location>
</feature>
<evidence type="ECO:0000256" key="3">
    <source>
        <dbReference type="ARBA" id="ARBA00023274"/>
    </source>
</evidence>
<dbReference type="GO" id="GO:0005840">
    <property type="term" value="C:ribosome"/>
    <property type="evidence" value="ECO:0007669"/>
    <property type="project" value="UniProtKB-KW"/>
</dbReference>
<reference evidence="7 8" key="1">
    <citation type="submission" date="2016-06" db="EMBL/GenBank/DDBJ databases">
        <title>Complete genome sequence of a saline-alkali tolerant type strain Dietzia timorensis ID05-A0528T.</title>
        <authorList>
            <person name="Wu X."/>
        </authorList>
    </citation>
    <scope>NUCLEOTIDE SEQUENCE [LARGE SCALE GENOMIC DNA]</scope>
    <source>
        <strain evidence="7 8">ID05-A0528</strain>
    </source>
</reference>
<dbReference type="AlphaFoldDB" id="A0A173LQS4"/>
<dbReference type="EMBL" id="CP015961">
    <property type="protein sequence ID" value="ANI93172.1"/>
    <property type="molecule type" value="Genomic_DNA"/>
</dbReference>
<keyword evidence="3 4" id="KW-0687">Ribonucleoprotein</keyword>
<dbReference type="SMART" id="SM01403">
    <property type="entry name" value="Ribosomal_S10"/>
    <property type="match status" value="1"/>
</dbReference>
<evidence type="ECO:0000256" key="2">
    <source>
        <dbReference type="ARBA" id="ARBA00022980"/>
    </source>
</evidence>
<dbReference type="NCBIfam" id="TIGR01049">
    <property type="entry name" value="rpsJ_bact"/>
    <property type="match status" value="1"/>
</dbReference>
<evidence type="ECO:0000313" key="8">
    <source>
        <dbReference type="Proteomes" id="UP000186104"/>
    </source>
</evidence>
<sequence>MNLALSSRVGNHFDSATTTKDQHLLSGIRGQGEEEDQVAGQKIRIRLKAYDHEAIDKSARIIVDAVTRTGARVVGPVPLPTEKNVYCVIRSPHKYKDSREHFEMRTHKRLIDILDPTPKTVDALMRIDLPGSVDVNIQ</sequence>
<dbReference type="GO" id="GO:1990904">
    <property type="term" value="C:ribonucleoprotein complex"/>
    <property type="evidence" value="ECO:0007669"/>
    <property type="project" value="UniProtKB-KW"/>
</dbReference>
<dbReference type="Proteomes" id="UP000186104">
    <property type="component" value="Chromosome"/>
</dbReference>
<comment type="similarity">
    <text evidence="1 4">Belongs to the universal ribosomal protein uS10 family.</text>
</comment>
<feature type="domain" description="Small ribosomal subunit protein uS10" evidence="6">
    <location>
        <begin position="44"/>
        <end position="138"/>
    </location>
</feature>
<dbReference type="Pfam" id="PF00338">
    <property type="entry name" value="Ribosomal_S10"/>
    <property type="match status" value="1"/>
</dbReference>
<feature type="region of interest" description="Disordered" evidence="5">
    <location>
        <begin position="1"/>
        <end position="35"/>
    </location>
</feature>
<dbReference type="SUPFAM" id="SSF54999">
    <property type="entry name" value="Ribosomal protein S10"/>
    <property type="match status" value="1"/>
</dbReference>
<organism evidence="7 8">
    <name type="scientific">Dietzia timorensis</name>
    <dbReference type="NCBI Taxonomy" id="499555"/>
    <lineage>
        <taxon>Bacteria</taxon>
        <taxon>Bacillati</taxon>
        <taxon>Actinomycetota</taxon>
        <taxon>Actinomycetes</taxon>
        <taxon>Mycobacteriales</taxon>
        <taxon>Dietziaceae</taxon>
        <taxon>Dietzia</taxon>
    </lineage>
</organism>
<dbReference type="PRINTS" id="PR00971">
    <property type="entry name" value="RIBOSOMALS10"/>
</dbReference>
<evidence type="ECO:0000256" key="1">
    <source>
        <dbReference type="ARBA" id="ARBA00007102"/>
    </source>
</evidence>
<dbReference type="PANTHER" id="PTHR11700">
    <property type="entry name" value="30S RIBOSOMAL PROTEIN S10 FAMILY MEMBER"/>
    <property type="match status" value="1"/>
</dbReference>
<gene>
    <name evidence="4" type="primary">rpsJ</name>
    <name evidence="7" type="ORF">BJL86_2408</name>
</gene>
<dbReference type="InterPro" id="IPR018268">
    <property type="entry name" value="Ribosomal_uS10_CS"/>
</dbReference>
<comment type="function">
    <text evidence="4">Involved in the binding of tRNA to the ribosomes.</text>
</comment>
<keyword evidence="2 4" id="KW-0689">Ribosomal protein</keyword>
<dbReference type="NCBIfam" id="NF001861">
    <property type="entry name" value="PRK00596.1"/>
    <property type="match status" value="1"/>
</dbReference>
<protein>
    <recommendedName>
        <fullName evidence="4">Small ribosomal subunit protein uS10</fullName>
    </recommendedName>
</protein>